<dbReference type="SMART" id="SM00363">
    <property type="entry name" value="S4"/>
    <property type="match status" value="1"/>
</dbReference>
<dbReference type="GO" id="GO:0000455">
    <property type="term" value="P:enzyme-directed rRNA pseudouridine synthesis"/>
    <property type="evidence" value="ECO:0007669"/>
    <property type="project" value="UniProtKB-ARBA"/>
</dbReference>
<dbReference type="InterPro" id="IPR006225">
    <property type="entry name" value="PsdUridine_synth_RluC/D"/>
</dbReference>
<dbReference type="InterPro" id="IPR036986">
    <property type="entry name" value="S4_RNA-bd_sf"/>
</dbReference>
<evidence type="ECO:0000256" key="7">
    <source>
        <dbReference type="PIRSR" id="PIRSR606225-1"/>
    </source>
</evidence>
<reference evidence="11 12" key="1">
    <citation type="submission" date="2019-07" db="EMBL/GenBank/DDBJ databases">
        <title>The pathways for chlorine oxyanion respiration interact through the shared metabolite chlorate.</title>
        <authorList>
            <person name="Barnum T.P."/>
            <person name="Cheng Y."/>
            <person name="Hill K.A."/>
            <person name="Lucas L.N."/>
            <person name="Carlson H.K."/>
            <person name="Coates J.D."/>
        </authorList>
    </citation>
    <scope>NUCLEOTIDE SEQUENCE [LARGE SCALE GENOMIC DNA]</scope>
    <source>
        <strain evidence="11 12">BK-1</strain>
    </source>
</reference>
<evidence type="ECO:0000256" key="5">
    <source>
        <dbReference type="ARBA" id="ARBA00022884"/>
    </source>
</evidence>
<dbReference type="Pfam" id="PF00849">
    <property type="entry name" value="PseudoU_synth_2"/>
    <property type="match status" value="1"/>
</dbReference>
<dbReference type="InterPro" id="IPR006145">
    <property type="entry name" value="PsdUridine_synth_RsuA/RluA"/>
</dbReference>
<evidence type="ECO:0000259" key="10">
    <source>
        <dbReference type="SMART" id="SM00363"/>
    </source>
</evidence>
<keyword evidence="12" id="KW-1185">Reference proteome</keyword>
<dbReference type="Proteomes" id="UP000316649">
    <property type="component" value="Unassembled WGS sequence"/>
</dbReference>
<dbReference type="InterPro" id="IPR006224">
    <property type="entry name" value="PsdUridine_synth_RluA-like_CS"/>
</dbReference>
<dbReference type="EMBL" id="VMNH01000033">
    <property type="protein sequence ID" value="TVO68892.1"/>
    <property type="molecule type" value="Genomic_DNA"/>
</dbReference>
<feature type="domain" description="RNA-binding S4" evidence="10">
    <location>
        <begin position="23"/>
        <end position="81"/>
    </location>
</feature>
<comment type="catalytic activity">
    <reaction evidence="1">
        <text>uridine(955/2504/2580) in 23S rRNA = pseudouridine(955/2504/2580) in 23S rRNA</text>
        <dbReference type="Rhea" id="RHEA:42528"/>
        <dbReference type="Rhea" id="RHEA-COMP:10099"/>
        <dbReference type="Rhea" id="RHEA-COMP:10100"/>
        <dbReference type="ChEBI" id="CHEBI:65314"/>
        <dbReference type="ChEBI" id="CHEBI:65315"/>
        <dbReference type="EC" id="5.4.99.24"/>
    </reaction>
</comment>
<evidence type="ECO:0000256" key="1">
    <source>
        <dbReference type="ARBA" id="ARBA00000381"/>
    </source>
</evidence>
<dbReference type="PANTHER" id="PTHR21600:SF92">
    <property type="entry name" value="RIBOSOMAL LARGE SUBUNIT PSEUDOURIDINE SYNTHASE C"/>
    <property type="match status" value="1"/>
</dbReference>
<accession>A0A557RUR1</accession>
<dbReference type="EC" id="5.4.99.-" evidence="9"/>
<dbReference type="Pfam" id="PF01479">
    <property type="entry name" value="S4"/>
    <property type="match status" value="1"/>
</dbReference>
<evidence type="ECO:0000256" key="8">
    <source>
        <dbReference type="PROSITE-ProRule" id="PRU00182"/>
    </source>
</evidence>
<dbReference type="GO" id="GO:0003723">
    <property type="term" value="F:RNA binding"/>
    <property type="evidence" value="ECO:0007669"/>
    <property type="project" value="UniProtKB-KW"/>
</dbReference>
<dbReference type="InterPro" id="IPR020103">
    <property type="entry name" value="PsdUridine_synth_cat_dom_sf"/>
</dbReference>
<dbReference type="InterPro" id="IPR002942">
    <property type="entry name" value="S4_RNA-bd"/>
</dbReference>
<keyword evidence="4" id="KW-0698">rRNA processing</keyword>
<sequence>MSLPEKTSNAVHILAIESGYEGQRIDNFLINYLKGVPKSLVYRILRKGEVRVNKGRIQASYRLQVGDQVRIPPVRMAEKEPQTRLDDRLLNRLEAAILFEDKRVIVLNKPSGLAVHGGSGLNFGVIEAVRQMRPDERQLELVHRLDRDTSGCLLIAKKRSALRSLHELMRTGGIDKRYLALVNGHWHRDRIDVDVPLLKNTLQGGERVVVVDPRGKESLTRFSVRQRYSHYMLVEARLMTGRTHQIRVHAAHLDTPILGDDKYGDAEANKQARSLGLKRLFLHAETLRFRWPDEKQDQHFKAPLEPELNKFLSALK</sequence>
<evidence type="ECO:0000256" key="4">
    <source>
        <dbReference type="ARBA" id="ARBA00022552"/>
    </source>
</evidence>
<organism evidence="11 12">
    <name type="scientific">Sedimenticola selenatireducens</name>
    <dbReference type="NCBI Taxonomy" id="191960"/>
    <lineage>
        <taxon>Bacteria</taxon>
        <taxon>Pseudomonadati</taxon>
        <taxon>Pseudomonadota</taxon>
        <taxon>Gammaproteobacteria</taxon>
        <taxon>Chromatiales</taxon>
        <taxon>Sedimenticolaceae</taxon>
        <taxon>Sedimenticola</taxon>
    </lineage>
</organism>
<comment type="catalytic activity">
    <reaction evidence="9">
        <text>a uridine in RNA = a pseudouridine in RNA</text>
        <dbReference type="Rhea" id="RHEA:48348"/>
        <dbReference type="Rhea" id="RHEA-COMP:12068"/>
        <dbReference type="Rhea" id="RHEA-COMP:12069"/>
        <dbReference type="ChEBI" id="CHEBI:65314"/>
        <dbReference type="ChEBI" id="CHEBI:65315"/>
    </reaction>
</comment>
<dbReference type="GO" id="GO:0160141">
    <property type="term" value="F:23S rRNA pseudouridine(955/2504/2580) synthase activity"/>
    <property type="evidence" value="ECO:0007669"/>
    <property type="project" value="UniProtKB-EC"/>
</dbReference>
<keyword evidence="6 9" id="KW-0413">Isomerase</keyword>
<dbReference type="PANTHER" id="PTHR21600">
    <property type="entry name" value="MITOCHONDRIAL RNA PSEUDOURIDINE SYNTHASE"/>
    <property type="match status" value="1"/>
</dbReference>
<evidence type="ECO:0000256" key="6">
    <source>
        <dbReference type="ARBA" id="ARBA00023235"/>
    </source>
</evidence>
<dbReference type="Gene3D" id="3.30.2350.10">
    <property type="entry name" value="Pseudouridine synthase"/>
    <property type="match status" value="1"/>
</dbReference>
<dbReference type="PROSITE" id="PS01129">
    <property type="entry name" value="PSI_RLU"/>
    <property type="match status" value="1"/>
</dbReference>
<name>A0A557RUR1_9GAMM</name>
<proteinExistence type="inferred from homology"/>
<dbReference type="AlphaFoldDB" id="A0A557RUR1"/>
<dbReference type="SUPFAM" id="SSF55120">
    <property type="entry name" value="Pseudouridine synthase"/>
    <property type="match status" value="1"/>
</dbReference>
<evidence type="ECO:0000313" key="12">
    <source>
        <dbReference type="Proteomes" id="UP000316649"/>
    </source>
</evidence>
<dbReference type="CDD" id="cd00165">
    <property type="entry name" value="S4"/>
    <property type="match status" value="1"/>
</dbReference>
<evidence type="ECO:0000256" key="3">
    <source>
        <dbReference type="ARBA" id="ARBA00010876"/>
    </source>
</evidence>
<dbReference type="NCBIfam" id="NF008249">
    <property type="entry name" value="PRK11025.1"/>
    <property type="match status" value="1"/>
</dbReference>
<evidence type="ECO:0000256" key="9">
    <source>
        <dbReference type="RuleBase" id="RU362028"/>
    </source>
</evidence>
<dbReference type="Gene3D" id="3.10.290.10">
    <property type="entry name" value="RNA-binding S4 domain"/>
    <property type="match status" value="1"/>
</dbReference>
<dbReference type="CDD" id="cd02869">
    <property type="entry name" value="PseudoU_synth_RluA_like"/>
    <property type="match status" value="1"/>
</dbReference>
<evidence type="ECO:0000256" key="2">
    <source>
        <dbReference type="ARBA" id="ARBA00002876"/>
    </source>
</evidence>
<dbReference type="InterPro" id="IPR050188">
    <property type="entry name" value="RluA_PseudoU_synthase"/>
</dbReference>
<dbReference type="NCBIfam" id="TIGR00005">
    <property type="entry name" value="rluA_subfam"/>
    <property type="match status" value="1"/>
</dbReference>
<dbReference type="SUPFAM" id="SSF55174">
    <property type="entry name" value="Alpha-L RNA-binding motif"/>
    <property type="match status" value="1"/>
</dbReference>
<evidence type="ECO:0000313" key="11">
    <source>
        <dbReference type="EMBL" id="TVO68892.1"/>
    </source>
</evidence>
<comment type="similarity">
    <text evidence="3 9">Belongs to the pseudouridine synthase RluA family.</text>
</comment>
<dbReference type="PROSITE" id="PS50889">
    <property type="entry name" value="S4"/>
    <property type="match status" value="1"/>
</dbReference>
<comment type="caution">
    <text evidence="11">The sequence shown here is derived from an EMBL/GenBank/DDBJ whole genome shotgun (WGS) entry which is preliminary data.</text>
</comment>
<keyword evidence="5 8" id="KW-0694">RNA-binding</keyword>
<feature type="active site" evidence="7">
    <location>
        <position position="146"/>
    </location>
</feature>
<protein>
    <recommendedName>
        <fullName evidence="9">Pseudouridine synthase</fullName>
        <ecNumber evidence="9">5.4.99.-</ecNumber>
    </recommendedName>
</protein>
<comment type="function">
    <text evidence="2">Responsible for synthesis of pseudouridine from uracil at positions 955, 2504 and 2580 in 23S ribosomal RNA.</text>
</comment>
<dbReference type="OrthoDB" id="9785808at2"/>
<gene>
    <name evidence="11" type="primary">rluC</name>
    <name evidence="11" type="ORF">FHP88_18355</name>
</gene>